<reference evidence="1" key="1">
    <citation type="journal article" date="2014" name="Front. Microbiol.">
        <title>High frequency of phylogenetically diverse reductive dehalogenase-homologous genes in deep subseafloor sedimentary metagenomes.</title>
        <authorList>
            <person name="Kawai M."/>
            <person name="Futagami T."/>
            <person name="Toyoda A."/>
            <person name="Takaki Y."/>
            <person name="Nishi S."/>
            <person name="Hori S."/>
            <person name="Arai W."/>
            <person name="Tsubouchi T."/>
            <person name="Morono Y."/>
            <person name="Uchiyama I."/>
            <person name="Ito T."/>
            <person name="Fujiyama A."/>
            <person name="Inagaki F."/>
            <person name="Takami H."/>
        </authorList>
    </citation>
    <scope>NUCLEOTIDE SEQUENCE</scope>
    <source>
        <strain evidence="1">Expedition CK06-06</strain>
    </source>
</reference>
<name>X1JSD1_9ZZZZ</name>
<evidence type="ECO:0000313" key="1">
    <source>
        <dbReference type="EMBL" id="GAH97641.1"/>
    </source>
</evidence>
<dbReference type="AlphaFoldDB" id="X1JSD1"/>
<gene>
    <name evidence="1" type="ORF">S03H2_70875</name>
</gene>
<feature type="non-terminal residue" evidence="1">
    <location>
        <position position="110"/>
    </location>
</feature>
<proteinExistence type="predicted"/>
<dbReference type="EMBL" id="BARU01047240">
    <property type="protein sequence ID" value="GAH97641.1"/>
    <property type="molecule type" value="Genomic_DNA"/>
</dbReference>
<feature type="non-terminal residue" evidence="1">
    <location>
        <position position="1"/>
    </location>
</feature>
<organism evidence="1">
    <name type="scientific">marine sediment metagenome</name>
    <dbReference type="NCBI Taxonomy" id="412755"/>
    <lineage>
        <taxon>unclassified sequences</taxon>
        <taxon>metagenomes</taxon>
        <taxon>ecological metagenomes</taxon>
    </lineage>
</organism>
<comment type="caution">
    <text evidence="1">The sequence shown here is derived from an EMBL/GenBank/DDBJ whole genome shotgun (WGS) entry which is preliminary data.</text>
</comment>
<accession>X1JSD1</accession>
<sequence length="110" mass="12645">LRHKGKEITKEKFEEAKERKEKIVLANELIFYKNYYPQSEYYGAPNILPSIGAVMGLIGVRDYNLAFFENYGIPAALIILKGRWSKDTAKQISDFIDVELKGSEQAHKTF</sequence>
<protein>
    <submittedName>
        <fullName evidence="1">Uncharacterized protein</fullName>
    </submittedName>
</protein>